<proteinExistence type="predicted"/>
<dbReference type="EMBL" id="CP135076">
    <property type="protein sequence ID" value="WNO53401.1"/>
    <property type="molecule type" value="Genomic_DNA"/>
</dbReference>
<evidence type="ECO:0000256" key="1">
    <source>
        <dbReference type="SAM" id="MobiDB-lite"/>
    </source>
</evidence>
<reference evidence="2 3" key="1">
    <citation type="submission" date="2023-09" db="EMBL/GenBank/DDBJ databases">
        <authorList>
            <person name="Rey-Velasco X."/>
        </authorList>
    </citation>
    <scope>NUCLEOTIDE SEQUENCE [LARGE SCALE GENOMIC DNA]</scope>
    <source>
        <strain evidence="2 3">W311</strain>
    </source>
</reference>
<dbReference type="RefSeq" id="WP_313914822.1">
    <property type="nucleotide sequence ID" value="NZ_CP135076.1"/>
</dbReference>
<organism evidence="2 3">
    <name type="scientific">Stakelama saccharophila</name>
    <dbReference type="NCBI Taxonomy" id="3075605"/>
    <lineage>
        <taxon>Bacteria</taxon>
        <taxon>Pseudomonadati</taxon>
        <taxon>Pseudomonadota</taxon>
        <taxon>Alphaproteobacteria</taxon>
        <taxon>Sphingomonadales</taxon>
        <taxon>Sphingomonadaceae</taxon>
        <taxon>Stakelama</taxon>
    </lineage>
</organism>
<keyword evidence="3" id="KW-1185">Reference proteome</keyword>
<evidence type="ECO:0000313" key="2">
    <source>
        <dbReference type="EMBL" id="WNO53401.1"/>
    </source>
</evidence>
<dbReference type="Proteomes" id="UP001302249">
    <property type="component" value="Chromosome"/>
</dbReference>
<sequence length="336" mass="35640">MNGPLAERPPGEWIVEDGIGETRAALIEGERIVEARILVHGTLTAGTVLEARLVTRLPERDQGVVAWDGGEALLAPLPRAVTEGATLLVEITRPALPEPGKPKRARARPAVRSAEPGPAPALAETLDGMVRTAPPQGPDLLEDAGWSELLEEAATGRVAFADGWLTISPTPAMTLIDVDGECEPERLAVSGAAAAARATRRLDIGGSIGIDLPTVDDRRVRLTAAAAIDEALAQPFERTAVNGFGFVQIVRRRSRLSLPEAYAEDAVAAHARALVRKAERSRGRGERVLTAHPHVVARIERAGWVAEIERRVGATLALRGDGGLAISAGHVQARFQ</sequence>
<gene>
    <name evidence="2" type="ORF">RPR59_13270</name>
</gene>
<protein>
    <submittedName>
        <fullName evidence="2">Ribonuclease</fullName>
    </submittedName>
</protein>
<accession>A0ABZ0B8G7</accession>
<name>A0ABZ0B8G7_9SPHN</name>
<feature type="region of interest" description="Disordered" evidence="1">
    <location>
        <begin position="98"/>
        <end position="120"/>
    </location>
</feature>
<evidence type="ECO:0000313" key="3">
    <source>
        <dbReference type="Proteomes" id="UP001302249"/>
    </source>
</evidence>